<dbReference type="PRINTS" id="PR00704">
    <property type="entry name" value="CALPAIN"/>
</dbReference>
<dbReference type="GO" id="GO:0005737">
    <property type="term" value="C:cytoplasm"/>
    <property type="evidence" value="ECO:0007669"/>
    <property type="project" value="TreeGrafter"/>
</dbReference>
<feature type="active site" evidence="5">
    <location>
        <position position="80"/>
    </location>
</feature>
<comment type="caution">
    <text evidence="6">Lacks conserved residue(s) required for the propagation of feature annotation.</text>
</comment>
<dbReference type="SMART" id="SM00230">
    <property type="entry name" value="CysPc"/>
    <property type="match status" value="1"/>
</dbReference>
<dbReference type="GO" id="GO:0006508">
    <property type="term" value="P:proteolysis"/>
    <property type="evidence" value="ECO:0007669"/>
    <property type="project" value="UniProtKB-KW"/>
</dbReference>
<dbReference type="Proteomes" id="UP000050761">
    <property type="component" value="Unassembled WGS sequence"/>
</dbReference>
<proteinExistence type="inferred from homology"/>
<organism evidence="9 10">
    <name type="scientific">Heligmosomoides polygyrus</name>
    <name type="common">Parasitic roundworm</name>
    <dbReference type="NCBI Taxonomy" id="6339"/>
    <lineage>
        <taxon>Eukaryota</taxon>
        <taxon>Metazoa</taxon>
        <taxon>Ecdysozoa</taxon>
        <taxon>Nematoda</taxon>
        <taxon>Chromadorea</taxon>
        <taxon>Rhabditida</taxon>
        <taxon>Rhabditina</taxon>
        <taxon>Rhabditomorpha</taxon>
        <taxon>Strongyloidea</taxon>
        <taxon>Heligmosomidae</taxon>
        <taxon>Heligmosomoides</taxon>
    </lineage>
</organism>
<dbReference type="InterPro" id="IPR001300">
    <property type="entry name" value="Peptidase_C2_calpain_cat"/>
</dbReference>
<keyword evidence="9" id="KW-1185">Reference proteome</keyword>
<feature type="domain" description="Calpain catalytic" evidence="7">
    <location>
        <begin position="25"/>
        <end position="224"/>
    </location>
</feature>
<dbReference type="PROSITE" id="PS00139">
    <property type="entry name" value="THIOL_PROTEASE_CYS"/>
    <property type="match status" value="1"/>
</dbReference>
<name>A0A183FVX5_HELPZ</name>
<dbReference type="InterPro" id="IPR038765">
    <property type="entry name" value="Papain-like_cys_pep_sf"/>
</dbReference>
<evidence type="ECO:0000313" key="10">
    <source>
        <dbReference type="WBParaSite" id="HPBE_0001253101-mRNA-1"/>
    </source>
</evidence>
<dbReference type="OrthoDB" id="424753at2759"/>
<dbReference type="CDD" id="cd00044">
    <property type="entry name" value="CysPc"/>
    <property type="match status" value="1"/>
</dbReference>
<accession>A0A183FVX5</accession>
<accession>A0A3P8D8D5</accession>
<comment type="similarity">
    <text evidence="1">Belongs to the peptidase C2 family.</text>
</comment>
<reference evidence="8 9" key="1">
    <citation type="submission" date="2018-11" db="EMBL/GenBank/DDBJ databases">
        <authorList>
            <consortium name="Pathogen Informatics"/>
        </authorList>
    </citation>
    <scope>NUCLEOTIDE SEQUENCE [LARGE SCALE GENOMIC DNA]</scope>
</reference>
<evidence type="ECO:0000256" key="3">
    <source>
        <dbReference type="ARBA" id="ARBA00022801"/>
    </source>
</evidence>
<keyword evidence="4" id="KW-0788">Thiol protease</keyword>
<evidence type="ECO:0000256" key="5">
    <source>
        <dbReference type="PIRSR" id="PIRSR622684-1"/>
    </source>
</evidence>
<dbReference type="EMBL" id="UZAH01027539">
    <property type="protein sequence ID" value="VDO92565.1"/>
    <property type="molecule type" value="Genomic_DNA"/>
</dbReference>
<dbReference type="InterPro" id="IPR000169">
    <property type="entry name" value="Pept_cys_AS"/>
</dbReference>
<keyword evidence="3" id="KW-0378">Hydrolase</keyword>
<evidence type="ECO:0000313" key="8">
    <source>
        <dbReference type="EMBL" id="VDO92565.1"/>
    </source>
</evidence>
<gene>
    <name evidence="8" type="ORF">HPBE_LOCUS12532</name>
</gene>
<keyword evidence="2" id="KW-0645">Protease</keyword>
<dbReference type="WBParaSite" id="HPBE_0001253101-mRNA-1">
    <property type="protein sequence ID" value="HPBE_0001253101-mRNA-1"/>
    <property type="gene ID" value="HPBE_0001253101"/>
</dbReference>
<evidence type="ECO:0000256" key="4">
    <source>
        <dbReference type="ARBA" id="ARBA00022807"/>
    </source>
</evidence>
<evidence type="ECO:0000256" key="2">
    <source>
        <dbReference type="ARBA" id="ARBA00022670"/>
    </source>
</evidence>
<dbReference type="AlphaFoldDB" id="A0A183FVX5"/>
<dbReference type="PROSITE" id="PS50203">
    <property type="entry name" value="CALPAIN_CAT"/>
    <property type="match status" value="1"/>
</dbReference>
<evidence type="ECO:0000259" key="7">
    <source>
        <dbReference type="PROSITE" id="PS50203"/>
    </source>
</evidence>
<sequence length="224" mass="25584">MTNKRRFGDQNYVKIRKQCIKSGHLFVDTLFPPTNASLFLEQGRSSDIVWKRPAELHDDPHLFVEGASPNDVTQGILGNCWFVSACSALTHNQHLLNRVIPDAESQEWDAKRQYAGVFRFRFWRFGKWVEVVIDDLLPTREGKLLFARSKTPNEFWSALLEKAFAKLYGCYENLVGGHLSDALQDVSGGVAETVNVARFLRNVRILQQFALVSTLVMRQRKGNN</sequence>
<evidence type="ECO:0000313" key="9">
    <source>
        <dbReference type="Proteomes" id="UP000050761"/>
    </source>
</evidence>
<evidence type="ECO:0000256" key="6">
    <source>
        <dbReference type="PROSITE-ProRule" id="PRU00239"/>
    </source>
</evidence>
<dbReference type="SUPFAM" id="SSF54001">
    <property type="entry name" value="Cysteine proteinases"/>
    <property type="match status" value="1"/>
</dbReference>
<dbReference type="Pfam" id="PF00648">
    <property type="entry name" value="Peptidase_C2"/>
    <property type="match status" value="1"/>
</dbReference>
<dbReference type="PANTHER" id="PTHR10183:SF379">
    <property type="entry name" value="CALPAIN-5"/>
    <property type="match status" value="1"/>
</dbReference>
<dbReference type="GO" id="GO:0004198">
    <property type="term" value="F:calcium-dependent cysteine-type endopeptidase activity"/>
    <property type="evidence" value="ECO:0007669"/>
    <property type="project" value="InterPro"/>
</dbReference>
<evidence type="ECO:0000256" key="1">
    <source>
        <dbReference type="ARBA" id="ARBA00007623"/>
    </source>
</evidence>
<protein>
    <submittedName>
        <fullName evidence="10">Calpain catalytic domain-containing protein</fullName>
    </submittedName>
</protein>
<dbReference type="PANTHER" id="PTHR10183">
    <property type="entry name" value="CALPAIN"/>
    <property type="match status" value="1"/>
</dbReference>
<reference evidence="10" key="2">
    <citation type="submission" date="2019-09" db="UniProtKB">
        <authorList>
            <consortium name="WormBaseParasite"/>
        </authorList>
    </citation>
    <scope>IDENTIFICATION</scope>
</reference>
<dbReference type="InterPro" id="IPR022684">
    <property type="entry name" value="Calpain_cysteine_protease"/>
</dbReference>